<dbReference type="RefSeq" id="WP_023015327.1">
    <property type="nucleotide sequence ID" value="NZ_AXDY01000004.1"/>
</dbReference>
<comment type="caution">
    <text evidence="1">The sequence shown here is derived from an EMBL/GenBank/DDBJ whole genome shotgun (WGS) entry which is preliminary data.</text>
</comment>
<protein>
    <submittedName>
        <fullName evidence="1">Uncharacterized protein</fullName>
    </submittedName>
</protein>
<dbReference type="EMBL" id="AXDY01000004">
    <property type="protein sequence ID" value="ERS93569.1"/>
    <property type="molecule type" value="Genomic_DNA"/>
</dbReference>
<keyword evidence="2" id="KW-1185">Reference proteome</keyword>
<dbReference type="GeneID" id="77332253"/>
<evidence type="ECO:0000313" key="2">
    <source>
        <dbReference type="Proteomes" id="UP000017131"/>
    </source>
</evidence>
<proteinExistence type="predicted"/>
<reference evidence="1 2" key="1">
    <citation type="journal article" date="2013" name="Genome Announc.">
        <title>Draft Genome Sequence of Staphylococcus simulans UMC-CNS-990, Isolated from a Case of Chronic Bovine Mastitis.</title>
        <authorList>
            <person name="Calcutt M.J."/>
            <person name="Foecking M.F."/>
            <person name="Hsieh H.Y."/>
            <person name="Perry J."/>
            <person name="Stewart G.C."/>
            <person name="Middleton J.R."/>
        </authorList>
    </citation>
    <scope>NUCLEOTIDE SEQUENCE [LARGE SCALE GENOMIC DNA]</scope>
    <source>
        <strain evidence="1 2">UMC-CNS-990</strain>
    </source>
</reference>
<dbReference type="Proteomes" id="UP000017131">
    <property type="component" value="Unassembled WGS sequence"/>
</dbReference>
<gene>
    <name evidence="1" type="ORF">SSIM_05060</name>
</gene>
<sequence length="50" mass="6341">MYRYLKKLRKAMNINNKKEVREIKEDLEEISYKKKIRRDLKEEKKSNFKH</sequence>
<name>A0ABN0PD01_STASI</name>
<organism evidence="1 2">
    <name type="scientific">Staphylococcus simulans UMC-CNS-990</name>
    <dbReference type="NCBI Taxonomy" id="1405498"/>
    <lineage>
        <taxon>Bacteria</taxon>
        <taxon>Bacillati</taxon>
        <taxon>Bacillota</taxon>
        <taxon>Bacilli</taxon>
        <taxon>Bacillales</taxon>
        <taxon>Staphylococcaceae</taxon>
        <taxon>Staphylococcus</taxon>
    </lineage>
</organism>
<evidence type="ECO:0000313" key="1">
    <source>
        <dbReference type="EMBL" id="ERS93569.1"/>
    </source>
</evidence>
<accession>A0ABN0PD01</accession>